<reference evidence="2" key="1">
    <citation type="submission" date="2023-01" db="EMBL/GenBank/DDBJ databases">
        <authorList>
            <person name="Van Ghelder C."/>
            <person name="Rancurel C."/>
        </authorList>
    </citation>
    <scope>NUCLEOTIDE SEQUENCE</scope>
    <source>
        <strain evidence="2">CNCM I-4278</strain>
    </source>
</reference>
<keyword evidence="3" id="KW-1185">Reference proteome</keyword>
<sequence length="154" mass="17137">MASINILRALYAGNMLWHTSAFIHFSFRQEYIMRKISKRSKSKLPTVSSLPEGDAWHHDIMAYLGYINVGYVALAGIRLWSLTRNHDLPPESDMDVLALTVLGIANASQAWGNFVLSAGSGRWIMGTGFDRITVFDALFTLLDGYVVASYIFGS</sequence>
<feature type="transmembrane region" description="Helical" evidence="1">
    <location>
        <begin position="60"/>
        <end position="82"/>
    </location>
</feature>
<proteinExistence type="predicted"/>
<evidence type="ECO:0000313" key="2">
    <source>
        <dbReference type="EMBL" id="CAI6310232.1"/>
    </source>
</evidence>
<keyword evidence="1" id="KW-0472">Membrane</keyword>
<comment type="caution">
    <text evidence="2">The sequence shown here is derived from an EMBL/GenBank/DDBJ whole genome shotgun (WGS) entry which is preliminary data.</text>
</comment>
<dbReference type="OrthoDB" id="3529721at2759"/>
<evidence type="ECO:0000313" key="3">
    <source>
        <dbReference type="Proteomes" id="UP001152607"/>
    </source>
</evidence>
<name>A0A9W4U7A4_9PLEO</name>
<feature type="transmembrane region" description="Helical" evidence="1">
    <location>
        <begin position="94"/>
        <end position="112"/>
    </location>
</feature>
<feature type="transmembrane region" description="Helical" evidence="1">
    <location>
        <begin position="132"/>
        <end position="152"/>
    </location>
</feature>
<accession>A0A9W4U7A4</accession>
<keyword evidence="1" id="KW-0812">Transmembrane</keyword>
<dbReference type="AlphaFoldDB" id="A0A9W4U7A4"/>
<evidence type="ECO:0000256" key="1">
    <source>
        <dbReference type="SAM" id="Phobius"/>
    </source>
</evidence>
<keyword evidence="1" id="KW-1133">Transmembrane helix</keyword>
<organism evidence="2 3">
    <name type="scientific">Periconia digitata</name>
    <dbReference type="NCBI Taxonomy" id="1303443"/>
    <lineage>
        <taxon>Eukaryota</taxon>
        <taxon>Fungi</taxon>
        <taxon>Dikarya</taxon>
        <taxon>Ascomycota</taxon>
        <taxon>Pezizomycotina</taxon>
        <taxon>Dothideomycetes</taxon>
        <taxon>Pleosporomycetidae</taxon>
        <taxon>Pleosporales</taxon>
        <taxon>Massarineae</taxon>
        <taxon>Periconiaceae</taxon>
        <taxon>Periconia</taxon>
    </lineage>
</organism>
<gene>
    <name evidence="2" type="ORF">PDIGIT_LOCUS3186</name>
</gene>
<dbReference type="Proteomes" id="UP001152607">
    <property type="component" value="Unassembled WGS sequence"/>
</dbReference>
<protein>
    <submittedName>
        <fullName evidence="2">Uncharacterized protein</fullName>
    </submittedName>
</protein>
<dbReference type="EMBL" id="CAOQHR010000002">
    <property type="protein sequence ID" value="CAI6310232.1"/>
    <property type="molecule type" value="Genomic_DNA"/>
</dbReference>